<accession>A0A6A4I1L3</accession>
<keyword evidence="3" id="KW-1185">Reference proteome</keyword>
<gene>
    <name evidence="2" type="ORF">BT96DRAFT_935818</name>
</gene>
<name>A0A6A4I1L3_9AGAR</name>
<sequence length="190" mass="21128">MQFNAKALFGDQSKVSKFAWVRKVQWTHTFSLSILHWSADLTFDLWREYGQVKAAGLAWTMHMCGPGVLSFYCNGNSRIEPIGVFRGGKNAQWRDRWLERAKHLLCTSAKVPYCLGVSKLASGTLRKTGTPREPRLRRLTENPKGHPPIPRDISGCPWMSLDVPGGALGSPEVSLGIPEVSLNIPGNLLK</sequence>
<organism evidence="2 3">
    <name type="scientific">Gymnopus androsaceus JB14</name>
    <dbReference type="NCBI Taxonomy" id="1447944"/>
    <lineage>
        <taxon>Eukaryota</taxon>
        <taxon>Fungi</taxon>
        <taxon>Dikarya</taxon>
        <taxon>Basidiomycota</taxon>
        <taxon>Agaricomycotina</taxon>
        <taxon>Agaricomycetes</taxon>
        <taxon>Agaricomycetidae</taxon>
        <taxon>Agaricales</taxon>
        <taxon>Marasmiineae</taxon>
        <taxon>Omphalotaceae</taxon>
        <taxon>Gymnopus</taxon>
    </lineage>
</organism>
<dbReference type="AlphaFoldDB" id="A0A6A4I1L3"/>
<feature type="compositionally biased region" description="Basic and acidic residues" evidence="1">
    <location>
        <begin position="130"/>
        <end position="144"/>
    </location>
</feature>
<evidence type="ECO:0000256" key="1">
    <source>
        <dbReference type="SAM" id="MobiDB-lite"/>
    </source>
</evidence>
<dbReference type="EMBL" id="ML769418">
    <property type="protein sequence ID" value="KAE9404261.1"/>
    <property type="molecule type" value="Genomic_DNA"/>
</dbReference>
<dbReference type="Proteomes" id="UP000799118">
    <property type="component" value="Unassembled WGS sequence"/>
</dbReference>
<reference evidence="2" key="1">
    <citation type="journal article" date="2019" name="Environ. Microbiol.">
        <title>Fungal ecological strategies reflected in gene transcription - a case study of two litter decomposers.</title>
        <authorList>
            <person name="Barbi F."/>
            <person name="Kohler A."/>
            <person name="Barry K."/>
            <person name="Baskaran P."/>
            <person name="Daum C."/>
            <person name="Fauchery L."/>
            <person name="Ihrmark K."/>
            <person name="Kuo A."/>
            <person name="LaButti K."/>
            <person name="Lipzen A."/>
            <person name="Morin E."/>
            <person name="Grigoriev I.V."/>
            <person name="Henrissat B."/>
            <person name="Lindahl B."/>
            <person name="Martin F."/>
        </authorList>
    </citation>
    <scope>NUCLEOTIDE SEQUENCE</scope>
    <source>
        <strain evidence="2">JB14</strain>
    </source>
</reference>
<proteinExistence type="predicted"/>
<evidence type="ECO:0000313" key="3">
    <source>
        <dbReference type="Proteomes" id="UP000799118"/>
    </source>
</evidence>
<feature type="region of interest" description="Disordered" evidence="1">
    <location>
        <begin position="126"/>
        <end position="147"/>
    </location>
</feature>
<evidence type="ECO:0000313" key="2">
    <source>
        <dbReference type="EMBL" id="KAE9404261.1"/>
    </source>
</evidence>
<protein>
    <submittedName>
        <fullName evidence="2">Uncharacterized protein</fullName>
    </submittedName>
</protein>